<evidence type="ECO:0000313" key="2">
    <source>
        <dbReference type="EMBL" id="KAF7823877.1"/>
    </source>
</evidence>
<sequence length="23" mass="2612">MAPFPQGKIKLPPLNIDKRESEC</sequence>
<feature type="region of interest" description="Disordered" evidence="1">
    <location>
        <begin position="1"/>
        <end position="23"/>
    </location>
</feature>
<accession>A0A834TM02</accession>
<dbReference type="AlphaFoldDB" id="A0A834TM02"/>
<name>A0A834TM02_9FABA</name>
<evidence type="ECO:0000256" key="1">
    <source>
        <dbReference type="SAM" id="MobiDB-lite"/>
    </source>
</evidence>
<dbReference type="EMBL" id="JAAIUW010000007">
    <property type="protein sequence ID" value="KAF7823877.1"/>
    <property type="molecule type" value="Genomic_DNA"/>
</dbReference>
<evidence type="ECO:0000313" key="3">
    <source>
        <dbReference type="Proteomes" id="UP000634136"/>
    </source>
</evidence>
<keyword evidence="3" id="KW-1185">Reference proteome</keyword>
<dbReference type="Proteomes" id="UP000634136">
    <property type="component" value="Unassembled WGS sequence"/>
</dbReference>
<proteinExistence type="predicted"/>
<reference evidence="2" key="1">
    <citation type="submission" date="2020-09" db="EMBL/GenBank/DDBJ databases">
        <title>Genome-Enabled Discovery of Anthraquinone Biosynthesis in Senna tora.</title>
        <authorList>
            <person name="Kang S.-H."/>
            <person name="Pandey R.P."/>
            <person name="Lee C.-M."/>
            <person name="Sim J.-S."/>
            <person name="Jeong J.-T."/>
            <person name="Choi B.-S."/>
            <person name="Jung M."/>
            <person name="Ginzburg D."/>
            <person name="Zhao K."/>
            <person name="Won S.Y."/>
            <person name="Oh T.-J."/>
            <person name="Yu Y."/>
            <person name="Kim N.-H."/>
            <person name="Lee O.R."/>
            <person name="Lee T.-H."/>
            <person name="Bashyal P."/>
            <person name="Kim T.-S."/>
            <person name="Lee W.-H."/>
            <person name="Kawkins C."/>
            <person name="Kim C.-K."/>
            <person name="Kim J.S."/>
            <person name="Ahn B.O."/>
            <person name="Rhee S.Y."/>
            <person name="Sohng J.K."/>
        </authorList>
    </citation>
    <scope>NUCLEOTIDE SEQUENCE</scope>
    <source>
        <tissue evidence="2">Leaf</tissue>
    </source>
</reference>
<protein>
    <submittedName>
        <fullName evidence="2">Uncharacterized protein</fullName>
    </submittedName>
</protein>
<gene>
    <name evidence="2" type="ORF">G2W53_022021</name>
</gene>
<comment type="caution">
    <text evidence="2">The sequence shown here is derived from an EMBL/GenBank/DDBJ whole genome shotgun (WGS) entry which is preliminary data.</text>
</comment>
<organism evidence="2 3">
    <name type="scientific">Senna tora</name>
    <dbReference type="NCBI Taxonomy" id="362788"/>
    <lineage>
        <taxon>Eukaryota</taxon>
        <taxon>Viridiplantae</taxon>
        <taxon>Streptophyta</taxon>
        <taxon>Embryophyta</taxon>
        <taxon>Tracheophyta</taxon>
        <taxon>Spermatophyta</taxon>
        <taxon>Magnoliopsida</taxon>
        <taxon>eudicotyledons</taxon>
        <taxon>Gunneridae</taxon>
        <taxon>Pentapetalae</taxon>
        <taxon>rosids</taxon>
        <taxon>fabids</taxon>
        <taxon>Fabales</taxon>
        <taxon>Fabaceae</taxon>
        <taxon>Caesalpinioideae</taxon>
        <taxon>Cassia clade</taxon>
        <taxon>Senna</taxon>
    </lineage>
</organism>